<dbReference type="KEGG" id="asag:FGM00_15930"/>
<dbReference type="InterPro" id="IPR004360">
    <property type="entry name" value="Glyas_Fos-R_dOase_dom"/>
</dbReference>
<evidence type="ECO:0000313" key="2">
    <source>
        <dbReference type="EMBL" id="QCX01522.1"/>
    </source>
</evidence>
<dbReference type="Gene3D" id="3.10.180.10">
    <property type="entry name" value="2,3-Dihydroxybiphenyl 1,2-Dioxygenase, domain 1"/>
    <property type="match status" value="1"/>
</dbReference>
<feature type="domain" description="VOC" evidence="1">
    <location>
        <begin position="2"/>
        <end position="113"/>
    </location>
</feature>
<keyword evidence="3" id="KW-1185">Reference proteome</keyword>
<proteinExistence type="predicted"/>
<reference evidence="2 3" key="1">
    <citation type="submission" date="2019-05" db="EMBL/GenBank/DDBJ databases">
        <title>Genome sequencing of F202Z8.</title>
        <authorList>
            <person name="Kwon Y.M."/>
        </authorList>
    </citation>
    <scope>NUCLEOTIDE SEQUENCE [LARGE SCALE GENOMIC DNA]</scope>
    <source>
        <strain evidence="2 3">F202Z8</strain>
    </source>
</reference>
<dbReference type="Pfam" id="PF00903">
    <property type="entry name" value="Glyoxalase"/>
    <property type="match status" value="1"/>
</dbReference>
<dbReference type="InterPro" id="IPR029068">
    <property type="entry name" value="Glyas_Bleomycin-R_OHBP_Dase"/>
</dbReference>
<dbReference type="PROSITE" id="PS51819">
    <property type="entry name" value="VOC"/>
    <property type="match status" value="1"/>
</dbReference>
<dbReference type="SUPFAM" id="SSF54593">
    <property type="entry name" value="Glyoxalase/Bleomycin resistance protein/Dihydroxybiphenyl dioxygenase"/>
    <property type="match status" value="1"/>
</dbReference>
<dbReference type="EMBL" id="CP040710">
    <property type="protein sequence ID" value="QCX01522.1"/>
    <property type="molecule type" value="Genomic_DNA"/>
</dbReference>
<organism evidence="2 3">
    <name type="scientific">Aggregatimonas sangjinii</name>
    <dbReference type="NCBI Taxonomy" id="2583587"/>
    <lineage>
        <taxon>Bacteria</taxon>
        <taxon>Pseudomonadati</taxon>
        <taxon>Bacteroidota</taxon>
        <taxon>Flavobacteriia</taxon>
        <taxon>Flavobacteriales</taxon>
        <taxon>Flavobacteriaceae</taxon>
        <taxon>Aggregatimonas</taxon>
    </lineage>
</organism>
<evidence type="ECO:0000313" key="3">
    <source>
        <dbReference type="Proteomes" id="UP000310017"/>
    </source>
</evidence>
<dbReference type="InterPro" id="IPR037523">
    <property type="entry name" value="VOC_core"/>
</dbReference>
<dbReference type="Proteomes" id="UP000310017">
    <property type="component" value="Chromosome"/>
</dbReference>
<protein>
    <submittedName>
        <fullName evidence="2">VOC family protein</fullName>
    </submittedName>
</protein>
<sequence length="126" mass="14616">MNLNQITVPSLDLHKSVPFYQKLGLQLIVDAIPDYARYECPEGDATFSIHKVTELPKGDGIYVYFECIDLDERVTTLLKNGIEFDELPKDKKWLWREARLRDLDGNQIILFHGGVNRKNPPWRLTS</sequence>
<dbReference type="AlphaFoldDB" id="A0A5B7STJ2"/>
<accession>A0A5B7STJ2</accession>
<dbReference type="RefSeq" id="WP_138853859.1">
    <property type="nucleotide sequence ID" value="NZ_CP040710.1"/>
</dbReference>
<evidence type="ECO:0000259" key="1">
    <source>
        <dbReference type="PROSITE" id="PS51819"/>
    </source>
</evidence>
<gene>
    <name evidence="2" type="ORF">FGM00_15930</name>
</gene>
<name>A0A5B7STJ2_9FLAO</name>
<dbReference type="OrthoDB" id="9810880at2"/>